<gene>
    <name evidence="3" type="ORF">BRENAR_LOCUS344</name>
</gene>
<feature type="domain" description="Phospholipase C/D" evidence="2">
    <location>
        <begin position="23"/>
        <end position="173"/>
    </location>
</feature>
<reference evidence="3 4" key="1">
    <citation type="submission" date="2018-12" db="EMBL/GenBank/DDBJ databases">
        <authorList>
            <person name="Tiukova I."/>
            <person name="Dainat J."/>
        </authorList>
    </citation>
    <scope>NUCLEOTIDE SEQUENCE [LARGE SCALE GENOMIC DNA]</scope>
</reference>
<evidence type="ECO:0000313" key="3">
    <source>
        <dbReference type="EMBL" id="VEU19607.1"/>
    </source>
</evidence>
<sequence>MRLLTGLFFSFLVRLVVGAGIAVHLTVATRIGPYLPVEIQSRFHFLLAGAFYPDALYGCMGKSDYAEAAHWPPFIQAAVELYLEMVSNGVEDNELADLRAFLYGIFTHQVADVSWHSLDSRQGLMQMLAVTEFGGHERDAHTFLDTAGDFITLAKMLSNTENANDIQSFFQTSWEYPADLILQIYRRLGYSELTKSELRMCMLRGYAGLQGEVTGSRTSITAGRLGYYLEEYPLADDVLEDYFYGGVDEIISSVRVCLRELDNWFAGEISDDPWELCSVFNRSRSRGSDRSVISTIEEKKKSLQITSDDDGTIFLHNGIPNSLFGYSLKVGKFLNGKPALAVGAPLEDISGSTYVLQLEDIMRDDSSAVYGTGISFVPYNYTDLHFPPRFGYSMSSWTLVSGVQLLAVSETGSSSIRLFSQGRPIAVISSRQATVKLGTDGVKQLGLEIKPVEAEGFQDLIVSSFYSDGVGRQSGFVGVLSGMLLQKRLQTDNWLVGVMEIDMSELLIRRYNLPTALKLQHHYEQLGTSVATTGRFLIVGDNSIGSAVIFDKLTGIYLSHVSADDIPTGRVPSKKTGMFAYNFILAGKSGSHEWVLISSSAETEGGCIMCGAVYLYVVQGFSLKKVVKIVPGRDEYLSYSRFGTSAALLDAETSKVLISGEGYVGGKGAVWEISVSQLLDSRLSRDGDDDLFITDNIVVVGPTGVGYTGFGKAMGVFESNGVNHLAVGMPRYGYNIFQGPSLYSGCVGIYNI</sequence>
<dbReference type="EMBL" id="CAACVR010000001">
    <property type="protein sequence ID" value="VEU19607.1"/>
    <property type="molecule type" value="Genomic_DNA"/>
</dbReference>
<dbReference type="PANTHER" id="PTHR23221:SF7">
    <property type="entry name" value="PHOSPHATIDYLINOSITOL-GLYCAN-SPECIFIC PHOSPHOLIPASE D"/>
    <property type="match status" value="1"/>
</dbReference>
<accession>A0A448YFF6</accession>
<keyword evidence="1" id="KW-0732">Signal</keyword>
<dbReference type="GO" id="GO:0031012">
    <property type="term" value="C:extracellular matrix"/>
    <property type="evidence" value="ECO:0007669"/>
    <property type="project" value="TreeGrafter"/>
</dbReference>
<dbReference type="STRING" id="13370.A0A448YFF6"/>
<feature type="chain" id="PRO_5019013179" evidence="1">
    <location>
        <begin position="19"/>
        <end position="752"/>
    </location>
</feature>
<dbReference type="FunCoup" id="A0A448YFF6">
    <property type="interactions" value="55"/>
</dbReference>
<dbReference type="GO" id="GO:0004621">
    <property type="term" value="F:glycosylphosphatidylinositol phospholipase D activity"/>
    <property type="evidence" value="ECO:0007669"/>
    <property type="project" value="TreeGrafter"/>
</dbReference>
<proteinExistence type="predicted"/>
<evidence type="ECO:0000313" key="4">
    <source>
        <dbReference type="Proteomes" id="UP000290900"/>
    </source>
</evidence>
<dbReference type="AlphaFoldDB" id="A0A448YFF6"/>
<name>A0A448YFF6_BRENA</name>
<dbReference type="InParanoid" id="A0A448YFF6"/>
<dbReference type="PANTHER" id="PTHR23221">
    <property type="entry name" value="GLYCOSYLPHOSPHATIDYLINOSITOL PHOSPHOLIPASE D"/>
    <property type="match status" value="1"/>
</dbReference>
<dbReference type="Proteomes" id="UP000290900">
    <property type="component" value="Unassembled WGS sequence"/>
</dbReference>
<organism evidence="3 4">
    <name type="scientific">Brettanomyces naardenensis</name>
    <name type="common">Yeast</name>
    <dbReference type="NCBI Taxonomy" id="13370"/>
    <lineage>
        <taxon>Eukaryota</taxon>
        <taxon>Fungi</taxon>
        <taxon>Dikarya</taxon>
        <taxon>Ascomycota</taxon>
        <taxon>Saccharomycotina</taxon>
        <taxon>Pichiomycetes</taxon>
        <taxon>Pichiales</taxon>
        <taxon>Pichiaceae</taxon>
        <taxon>Brettanomyces</taxon>
    </lineage>
</organism>
<dbReference type="OrthoDB" id="5317514at2759"/>
<protein>
    <submittedName>
        <fullName evidence="3">DEKNAAC100084</fullName>
    </submittedName>
</protein>
<keyword evidence="4" id="KW-1185">Reference proteome</keyword>
<evidence type="ECO:0000256" key="1">
    <source>
        <dbReference type="SAM" id="SignalP"/>
    </source>
</evidence>
<evidence type="ECO:0000259" key="2">
    <source>
        <dbReference type="Pfam" id="PF00882"/>
    </source>
</evidence>
<dbReference type="Pfam" id="PF00882">
    <property type="entry name" value="Zn_dep_PLPC"/>
    <property type="match status" value="1"/>
</dbReference>
<dbReference type="InterPro" id="IPR029002">
    <property type="entry name" value="PLPC/GPLD1"/>
</dbReference>
<feature type="signal peptide" evidence="1">
    <location>
        <begin position="1"/>
        <end position="18"/>
    </location>
</feature>